<organism evidence="1 2">
    <name type="scientific">Listeria booriae</name>
    <dbReference type="NCBI Taxonomy" id="1552123"/>
    <lineage>
        <taxon>Bacteria</taxon>
        <taxon>Bacillati</taxon>
        <taxon>Bacillota</taxon>
        <taxon>Bacilli</taxon>
        <taxon>Bacillales</taxon>
        <taxon>Listeriaceae</taxon>
        <taxon>Listeria</taxon>
    </lineage>
</organism>
<dbReference type="RefSeq" id="WP_185576574.1">
    <property type="nucleotide sequence ID" value="NZ_JAARYH010000003.1"/>
</dbReference>
<reference evidence="1 2" key="1">
    <citation type="submission" date="2020-03" db="EMBL/GenBank/DDBJ databases">
        <title>Soil Listeria distribution.</title>
        <authorList>
            <person name="Liao J."/>
            <person name="Wiedmann M."/>
        </authorList>
    </citation>
    <scope>NUCLEOTIDE SEQUENCE [LARGE SCALE GENOMIC DNA]</scope>
    <source>
        <strain evidence="1 2">FSL L7-0245</strain>
    </source>
</reference>
<dbReference type="Gene3D" id="3.30.70.1280">
    <property type="entry name" value="SP0830-like domains"/>
    <property type="match status" value="1"/>
</dbReference>
<proteinExistence type="predicted"/>
<dbReference type="InterPro" id="IPR012545">
    <property type="entry name" value="DUF1697"/>
</dbReference>
<sequence>MKYIIFLRAINVGGNRKIKMLDLREVLTANAYQNVTTYIQSGNVIAEHAETSYEWVQENIAALIEDAFGFDVPAIVFPLDEYVQGILQKPFEEEKLMVHFLSQVPEAVDLDTLKELGKDQQDRCEITGRFLYVNLSAGVSDSIYSNKLVERVLRVKATARNWRTVTTMQEKSNKIRR</sequence>
<evidence type="ECO:0000313" key="2">
    <source>
        <dbReference type="Proteomes" id="UP000519573"/>
    </source>
</evidence>
<dbReference type="Pfam" id="PF08002">
    <property type="entry name" value="DUF1697"/>
    <property type="match status" value="1"/>
</dbReference>
<dbReference type="AlphaFoldDB" id="A0A7X0Z069"/>
<dbReference type="PIRSF" id="PIRSF008502">
    <property type="entry name" value="UCP008502"/>
    <property type="match status" value="1"/>
</dbReference>
<comment type="caution">
    <text evidence="1">The sequence shown here is derived from an EMBL/GenBank/DDBJ whole genome shotgun (WGS) entry which is preliminary data.</text>
</comment>
<gene>
    <name evidence="1" type="ORF">HCB26_09590</name>
</gene>
<evidence type="ECO:0000313" key="1">
    <source>
        <dbReference type="EMBL" id="MBC2166813.1"/>
    </source>
</evidence>
<dbReference type="PANTHER" id="PTHR36439">
    <property type="entry name" value="BLL4334 PROTEIN"/>
    <property type="match status" value="1"/>
</dbReference>
<dbReference type="Proteomes" id="UP000519573">
    <property type="component" value="Unassembled WGS sequence"/>
</dbReference>
<dbReference type="PANTHER" id="PTHR36439:SF1">
    <property type="entry name" value="DUF1697 DOMAIN-CONTAINING PROTEIN"/>
    <property type="match status" value="1"/>
</dbReference>
<protein>
    <submittedName>
        <fullName evidence="1">DUF1697 domain-containing protein</fullName>
    </submittedName>
</protein>
<name>A0A7X0Z069_9LIST</name>
<accession>A0A7X0Z069</accession>
<dbReference type="SUPFAM" id="SSF160379">
    <property type="entry name" value="SP0830-like"/>
    <property type="match status" value="1"/>
</dbReference>
<dbReference type="EMBL" id="JAARYH010000003">
    <property type="protein sequence ID" value="MBC2166813.1"/>
    <property type="molecule type" value="Genomic_DNA"/>
</dbReference>